<proteinExistence type="predicted"/>
<dbReference type="Pfam" id="PF07811">
    <property type="entry name" value="TadE"/>
    <property type="match status" value="1"/>
</dbReference>
<sequence>MRRRQSAQAMIEFLIIIPVLIMLIFGAAQVAFIYSAKNGLNYATFQAARIGAMNHALYSDMRRGLIRGMYPMFSQIDDEKERMTHTATEVDNFVMITRISPNSEAFAQFGEEVEALGASAIPNDNLMFRSPAQGPVSIQDANLLKIRVQYCMRLIVPMAERLFSSASAFNTSKTRTGLNENARLNPDYEEVCGGRNGFIITSEATVRMQSAAINDETYCSTTPRKLNCP</sequence>
<name>A0ABZ2REZ3_ECTME</name>
<dbReference type="Proteomes" id="UP001476583">
    <property type="component" value="Chromosome"/>
</dbReference>
<feature type="transmembrane region" description="Helical" evidence="1">
    <location>
        <begin position="12"/>
        <end position="34"/>
    </location>
</feature>
<keyword evidence="1" id="KW-0472">Membrane</keyword>
<keyword evidence="4" id="KW-1185">Reference proteome</keyword>
<gene>
    <name evidence="3" type="ORF">WG219_20200</name>
</gene>
<keyword evidence="1" id="KW-1133">Transmembrane helix</keyword>
<evidence type="ECO:0000313" key="3">
    <source>
        <dbReference type="EMBL" id="WXL25591.1"/>
    </source>
</evidence>
<feature type="domain" description="TadE-like" evidence="2">
    <location>
        <begin position="8"/>
        <end position="49"/>
    </location>
</feature>
<reference evidence="3 4" key="1">
    <citation type="submission" date="2024-03" db="EMBL/GenBank/DDBJ databases">
        <title>Complete genome of BD2.</title>
        <authorList>
            <person name="Cao G."/>
        </authorList>
    </citation>
    <scope>NUCLEOTIDE SEQUENCE [LARGE SCALE GENOMIC DNA]</scope>
    <source>
        <strain evidence="3 4">BD2</strain>
    </source>
</reference>
<organism evidence="3 4">
    <name type="scientific">Ectopseudomonas mendocina</name>
    <name type="common">Pseudomonas mendocina</name>
    <dbReference type="NCBI Taxonomy" id="300"/>
    <lineage>
        <taxon>Bacteria</taxon>
        <taxon>Pseudomonadati</taxon>
        <taxon>Pseudomonadota</taxon>
        <taxon>Gammaproteobacteria</taxon>
        <taxon>Pseudomonadales</taxon>
        <taxon>Pseudomonadaceae</taxon>
        <taxon>Ectopseudomonas</taxon>
    </lineage>
</organism>
<accession>A0ABZ2REZ3</accession>
<dbReference type="InterPro" id="IPR012495">
    <property type="entry name" value="TadE-like_dom"/>
</dbReference>
<keyword evidence="1" id="KW-0812">Transmembrane</keyword>
<protein>
    <submittedName>
        <fullName evidence="3">TadE family protein</fullName>
    </submittedName>
</protein>
<evidence type="ECO:0000256" key="1">
    <source>
        <dbReference type="SAM" id="Phobius"/>
    </source>
</evidence>
<evidence type="ECO:0000259" key="2">
    <source>
        <dbReference type="Pfam" id="PF07811"/>
    </source>
</evidence>
<dbReference type="EMBL" id="CP148074">
    <property type="protein sequence ID" value="WXL25591.1"/>
    <property type="molecule type" value="Genomic_DNA"/>
</dbReference>
<evidence type="ECO:0000313" key="4">
    <source>
        <dbReference type="Proteomes" id="UP001476583"/>
    </source>
</evidence>